<comment type="catalytic activity">
    <reaction evidence="12">
        <text>5-amino-6-(5-phospho-D-ribitylamino)uracil + NADP(+) = 5-amino-6-(5-phospho-D-ribosylamino)uracil + NADPH + H(+)</text>
        <dbReference type="Rhea" id="RHEA:17845"/>
        <dbReference type="ChEBI" id="CHEBI:15378"/>
        <dbReference type="ChEBI" id="CHEBI:57783"/>
        <dbReference type="ChEBI" id="CHEBI:58349"/>
        <dbReference type="ChEBI" id="CHEBI:58421"/>
        <dbReference type="ChEBI" id="CHEBI:58453"/>
        <dbReference type="EC" id="1.1.1.193"/>
    </reaction>
</comment>
<gene>
    <name evidence="17" type="ordered locus">Dacet_1323</name>
</gene>
<dbReference type="CDD" id="cd01284">
    <property type="entry name" value="Riboflavin_deaminase-reductase"/>
    <property type="match status" value="1"/>
</dbReference>
<evidence type="ECO:0000256" key="8">
    <source>
        <dbReference type="ARBA" id="ARBA00022833"/>
    </source>
</evidence>
<dbReference type="EMBL" id="CP001968">
    <property type="protein sequence ID" value="ADD68095.1"/>
    <property type="molecule type" value="Genomic_DNA"/>
</dbReference>
<name>D4H7U6_DENA2</name>
<dbReference type="InterPro" id="IPR002734">
    <property type="entry name" value="RibDG_C"/>
</dbReference>
<dbReference type="GO" id="GO:0008703">
    <property type="term" value="F:5-amino-6-(5-phosphoribosylamino)uracil reductase activity"/>
    <property type="evidence" value="ECO:0007669"/>
    <property type="project" value="UniProtKB-EC"/>
</dbReference>
<comment type="similarity">
    <text evidence="5 12">In the C-terminal section; belongs to the HTP reductase family.</text>
</comment>
<comment type="function">
    <text evidence="1 12">Converts 2,5-diamino-6-(ribosylamino)-4(3h)-pyrimidinone 5'-phosphate into 5-amino-6-(ribosylamino)-2,4(1h,3h)-pyrimidinedione 5'-phosphate.</text>
</comment>
<dbReference type="NCBIfam" id="TIGR00326">
    <property type="entry name" value="eubact_ribD"/>
    <property type="match status" value="1"/>
</dbReference>
<dbReference type="KEGG" id="dap:Dacet_1323"/>
<evidence type="ECO:0000256" key="14">
    <source>
        <dbReference type="PIRSR" id="PIRSR006769-2"/>
    </source>
</evidence>
<dbReference type="PaxDb" id="522772-Dacet_1323"/>
<feature type="binding site" evidence="14">
    <location>
        <position position="189"/>
    </location>
    <ligand>
        <name>substrate</name>
    </ligand>
</feature>
<feature type="binding site" evidence="15">
    <location>
        <position position="89"/>
    </location>
    <ligand>
        <name>Zn(2+)</name>
        <dbReference type="ChEBI" id="CHEBI:29105"/>
        <note>catalytic</note>
    </ligand>
</feature>
<evidence type="ECO:0000256" key="6">
    <source>
        <dbReference type="ARBA" id="ARBA00022619"/>
    </source>
</evidence>
<dbReference type="STRING" id="522772.Dacet_1323"/>
<evidence type="ECO:0000256" key="13">
    <source>
        <dbReference type="PIRSR" id="PIRSR006769-1"/>
    </source>
</evidence>
<comment type="pathway">
    <text evidence="3 12">Cofactor biosynthesis; riboflavin biosynthesis; 5-amino-6-(D-ribitylamino)uracil from GTP: step 3/4.</text>
</comment>
<feature type="binding site" evidence="14">
    <location>
        <position position="175"/>
    </location>
    <ligand>
        <name>NADP(+)</name>
        <dbReference type="ChEBI" id="CHEBI:58349"/>
    </ligand>
</feature>
<organism evidence="17 18">
    <name type="scientific">Denitrovibrio acetiphilus (strain DSM 12809 / NBRC 114555 / N2460)</name>
    <dbReference type="NCBI Taxonomy" id="522772"/>
    <lineage>
        <taxon>Bacteria</taxon>
        <taxon>Pseudomonadati</taxon>
        <taxon>Deferribacterota</taxon>
        <taxon>Deferribacteres</taxon>
        <taxon>Deferribacterales</taxon>
        <taxon>Geovibrionaceae</taxon>
        <taxon>Denitrovibrio</taxon>
    </lineage>
</organism>
<dbReference type="SUPFAM" id="SSF53597">
    <property type="entry name" value="Dihydrofolate reductase-like"/>
    <property type="match status" value="1"/>
</dbReference>
<evidence type="ECO:0000256" key="4">
    <source>
        <dbReference type="ARBA" id="ARBA00005259"/>
    </source>
</evidence>
<dbReference type="PANTHER" id="PTHR38011:SF7">
    <property type="entry name" value="2,5-DIAMINO-6-RIBOSYLAMINO-4(3H)-PYRIMIDINONE 5'-PHOSPHATE REDUCTASE"/>
    <property type="match status" value="1"/>
</dbReference>
<dbReference type="InterPro" id="IPR050765">
    <property type="entry name" value="Riboflavin_Biosynth_HTPR"/>
</dbReference>
<dbReference type="AlphaFoldDB" id="D4H7U6"/>
<keyword evidence="12 17" id="KW-0378">Hydrolase</keyword>
<dbReference type="HOGENOM" id="CLU_036590_1_2_0"/>
<dbReference type="PIRSF" id="PIRSF006769">
    <property type="entry name" value="RibD"/>
    <property type="match status" value="1"/>
</dbReference>
<comment type="catalytic activity">
    <reaction evidence="12">
        <text>2,5-diamino-6-hydroxy-4-(5-phosphoribosylamino)-pyrimidine + H2O + H(+) = 5-amino-6-(5-phospho-D-ribosylamino)uracil + NH4(+)</text>
        <dbReference type="Rhea" id="RHEA:21868"/>
        <dbReference type="ChEBI" id="CHEBI:15377"/>
        <dbReference type="ChEBI" id="CHEBI:15378"/>
        <dbReference type="ChEBI" id="CHEBI:28938"/>
        <dbReference type="ChEBI" id="CHEBI:58453"/>
        <dbReference type="ChEBI" id="CHEBI:58614"/>
        <dbReference type="EC" id="3.5.4.26"/>
    </reaction>
</comment>
<reference evidence="17 18" key="1">
    <citation type="journal article" date="2010" name="Stand. Genomic Sci.">
        <title>Complete genome sequence of Denitrovibrio acetiphilus type strain (N2460).</title>
        <authorList>
            <person name="Kiss H."/>
            <person name="Lang E."/>
            <person name="Lapidus A."/>
            <person name="Copeland A."/>
            <person name="Nolan M."/>
            <person name="Glavina Del Rio T."/>
            <person name="Chen F."/>
            <person name="Lucas S."/>
            <person name="Tice H."/>
            <person name="Cheng J.F."/>
            <person name="Han C."/>
            <person name="Goodwin L."/>
            <person name="Pitluck S."/>
            <person name="Liolios K."/>
            <person name="Pati A."/>
            <person name="Ivanova N."/>
            <person name="Mavromatis K."/>
            <person name="Chen A."/>
            <person name="Palaniappan K."/>
            <person name="Land M."/>
            <person name="Hauser L."/>
            <person name="Chang Y.J."/>
            <person name="Jeffries C.D."/>
            <person name="Detter J.C."/>
            <person name="Brettin T."/>
            <person name="Spring S."/>
            <person name="Rohde M."/>
            <person name="Goker M."/>
            <person name="Woyke T."/>
            <person name="Bristow J."/>
            <person name="Eisen J.A."/>
            <person name="Markowitz V."/>
            <person name="Hugenholtz P."/>
            <person name="Kyrpides N.C."/>
            <person name="Klenk H.P."/>
        </authorList>
    </citation>
    <scope>NUCLEOTIDE SEQUENCE [LARGE SCALE GENOMIC DNA]</scope>
    <source>
        <strain evidence="18">DSM 12809 / NBRC 114555 / N2460</strain>
    </source>
</reference>
<feature type="domain" description="CMP/dCMP-type deaminase" evidence="16">
    <location>
        <begin position="6"/>
        <end position="128"/>
    </location>
</feature>
<dbReference type="InterPro" id="IPR016192">
    <property type="entry name" value="APOBEC/CMP_deaminase_Zn-bd"/>
</dbReference>
<keyword evidence="18" id="KW-1185">Reference proteome</keyword>
<sequence>MEEKLLNPLDVMQECAQLALLGKGYTKTNPVVGAIVANQSEILSRGWHMAYGGPHAEVNAIDSCPVSTEGLDLYVTLEPCSHSGKTPPCVEKIVKSGIRRVFIGVVDPNPLVAGKGVEYLKNHGVEVYVGYMEDLCASIIEDFVKFITEKKPYYTFKTAQTLDGKIASSTGDSKWISSEASRTYTHYMRAVSDAILVGVNTVIADDPELNVRMVKSDRDPFKIVLDPKGRMPLDRKLVENSADKLIYVTCAESRITEALRNKGADVITLGGDGSLDLNVLSDELVERSILNVMIEGGGTTAGKFFDAGLVDKVNIFIAMMIMGGSVSSVGGNGVENVAQAYKLKEVQSKHFEGDLMISGKITDYKTSVLDLTEKVRGCCACGCGKDK</sequence>
<feature type="binding site" evidence="14">
    <location>
        <position position="209"/>
    </location>
    <ligand>
        <name>substrate</name>
    </ligand>
</feature>
<dbReference type="InterPro" id="IPR011549">
    <property type="entry name" value="RibD_C"/>
</dbReference>
<dbReference type="Gene3D" id="3.40.430.10">
    <property type="entry name" value="Dihydrofolate Reductase, subunit A"/>
    <property type="match status" value="1"/>
</dbReference>
<keyword evidence="9 12" id="KW-0521">NADP</keyword>
<dbReference type="PANTHER" id="PTHR38011">
    <property type="entry name" value="DIHYDROFOLATE REDUCTASE FAMILY PROTEIN (AFU_ORTHOLOGUE AFUA_8G06820)"/>
    <property type="match status" value="1"/>
</dbReference>
<dbReference type="InParanoid" id="D4H7U6"/>
<dbReference type="UniPathway" id="UPA00275">
    <property type="reaction ID" value="UER00401"/>
</dbReference>
<feature type="binding site" evidence="15">
    <location>
        <position position="55"/>
    </location>
    <ligand>
        <name>Zn(2+)</name>
        <dbReference type="ChEBI" id="CHEBI:29105"/>
        <note>catalytic</note>
    </ligand>
</feature>
<comment type="pathway">
    <text evidence="2 12">Cofactor biosynthesis; riboflavin biosynthesis; 5-amino-6-(D-ribitylamino)uracil from GTP: step 2/4.</text>
</comment>
<dbReference type="InterPro" id="IPR024072">
    <property type="entry name" value="DHFR-like_dom_sf"/>
</dbReference>
<evidence type="ECO:0000256" key="3">
    <source>
        <dbReference type="ARBA" id="ARBA00004910"/>
    </source>
</evidence>
<keyword evidence="10 12" id="KW-0560">Oxidoreductase</keyword>
<evidence type="ECO:0000256" key="7">
    <source>
        <dbReference type="ARBA" id="ARBA00022723"/>
    </source>
</evidence>
<dbReference type="EC" id="3.5.4.26" evidence="12"/>
<dbReference type="GO" id="GO:0008835">
    <property type="term" value="F:diaminohydroxyphosphoribosylaminopyrimidine deaminase activity"/>
    <property type="evidence" value="ECO:0007669"/>
    <property type="project" value="UniProtKB-EC"/>
</dbReference>
<comment type="cofactor">
    <cofactor evidence="12 15">
        <name>Zn(2+)</name>
        <dbReference type="ChEBI" id="CHEBI:29105"/>
    </cofactor>
    <text evidence="12 15">Binds 1 zinc ion.</text>
</comment>
<dbReference type="SUPFAM" id="SSF53927">
    <property type="entry name" value="Cytidine deaminase-like"/>
    <property type="match status" value="1"/>
</dbReference>
<feature type="binding site" evidence="14">
    <location>
        <position position="205"/>
    </location>
    <ligand>
        <name>NADP(+)</name>
        <dbReference type="ChEBI" id="CHEBI:58349"/>
    </ligand>
</feature>
<feature type="binding site" evidence="14">
    <location>
        <position position="173"/>
    </location>
    <ligand>
        <name>substrate</name>
    </ligand>
</feature>
<accession>D4H7U6</accession>
<dbReference type="GO" id="GO:0009231">
    <property type="term" value="P:riboflavin biosynthetic process"/>
    <property type="evidence" value="ECO:0007669"/>
    <property type="project" value="UniProtKB-UniPathway"/>
</dbReference>
<evidence type="ECO:0000256" key="12">
    <source>
        <dbReference type="PIRNR" id="PIRNR006769"/>
    </source>
</evidence>
<comment type="similarity">
    <text evidence="4 12">In the N-terminal section; belongs to the cytidine and deoxycytidylate deaminase family.</text>
</comment>
<evidence type="ECO:0000256" key="11">
    <source>
        <dbReference type="ARBA" id="ARBA00023268"/>
    </source>
</evidence>
<keyword evidence="11" id="KW-0511">Multifunctional enzyme</keyword>
<dbReference type="GO" id="GO:0050661">
    <property type="term" value="F:NADP binding"/>
    <property type="evidence" value="ECO:0007669"/>
    <property type="project" value="InterPro"/>
</dbReference>
<evidence type="ECO:0000256" key="2">
    <source>
        <dbReference type="ARBA" id="ARBA00004882"/>
    </source>
</evidence>
<evidence type="ECO:0000256" key="15">
    <source>
        <dbReference type="PIRSR" id="PIRSR006769-3"/>
    </source>
</evidence>
<dbReference type="InterPro" id="IPR016193">
    <property type="entry name" value="Cytidine_deaminase-like"/>
</dbReference>
<evidence type="ECO:0000313" key="18">
    <source>
        <dbReference type="Proteomes" id="UP000002012"/>
    </source>
</evidence>
<dbReference type="NCBIfam" id="TIGR00227">
    <property type="entry name" value="ribD_Cterm"/>
    <property type="match status" value="1"/>
</dbReference>
<dbReference type="Pfam" id="PF00383">
    <property type="entry name" value="dCMP_cyt_deam_1"/>
    <property type="match status" value="1"/>
</dbReference>
<dbReference type="PROSITE" id="PS51747">
    <property type="entry name" value="CYT_DCMP_DEAMINASES_2"/>
    <property type="match status" value="1"/>
</dbReference>
<keyword evidence="6 12" id="KW-0686">Riboflavin biosynthesis</keyword>
<evidence type="ECO:0000256" key="9">
    <source>
        <dbReference type="ARBA" id="ARBA00022857"/>
    </source>
</evidence>
<feature type="active site" description="Proton donor" evidence="13">
    <location>
        <position position="57"/>
    </location>
</feature>
<protein>
    <recommendedName>
        <fullName evidence="12">Riboflavin biosynthesis protein RibD</fullName>
    </recommendedName>
    <domain>
        <recommendedName>
            <fullName evidence="12">Diaminohydroxyphosphoribosylaminopyrimidine deaminase</fullName>
            <shortName evidence="12">DRAP deaminase</shortName>
            <ecNumber evidence="12">3.5.4.26</ecNumber>
        </recommendedName>
        <alternativeName>
            <fullName evidence="12">Riboflavin-specific deaminase</fullName>
        </alternativeName>
    </domain>
    <domain>
        <recommendedName>
            <fullName evidence="12">5-amino-6-(5-phosphoribosylamino)uracil reductase</fullName>
            <ecNumber evidence="12">1.1.1.193</ecNumber>
        </recommendedName>
        <alternativeName>
            <fullName evidence="12">HTP reductase</fullName>
        </alternativeName>
    </domain>
</protein>
<keyword evidence="7 12" id="KW-0479">Metal-binding</keyword>
<feature type="binding site" evidence="14">
    <location>
        <position position="159"/>
    </location>
    <ligand>
        <name>NADP(+)</name>
        <dbReference type="ChEBI" id="CHEBI:58349"/>
    </ligand>
</feature>
<dbReference type="RefSeq" id="WP_013010617.1">
    <property type="nucleotide sequence ID" value="NC_013943.1"/>
</dbReference>
<proteinExistence type="inferred from homology"/>
<evidence type="ECO:0000256" key="1">
    <source>
        <dbReference type="ARBA" id="ARBA00002151"/>
    </source>
</evidence>
<dbReference type="InterPro" id="IPR004794">
    <property type="entry name" value="Eubact_RibD"/>
</dbReference>
<evidence type="ECO:0000256" key="10">
    <source>
        <dbReference type="ARBA" id="ARBA00023002"/>
    </source>
</evidence>
<feature type="binding site" evidence="14">
    <location>
        <position position="201"/>
    </location>
    <ligand>
        <name>NADP(+)</name>
        <dbReference type="ChEBI" id="CHEBI:58349"/>
    </ligand>
</feature>
<keyword evidence="8 12" id="KW-0862">Zinc</keyword>
<evidence type="ECO:0000313" key="17">
    <source>
        <dbReference type="EMBL" id="ADD68095.1"/>
    </source>
</evidence>
<dbReference type="Proteomes" id="UP000002012">
    <property type="component" value="Chromosome"/>
</dbReference>
<dbReference type="GO" id="GO:0008270">
    <property type="term" value="F:zinc ion binding"/>
    <property type="evidence" value="ECO:0007669"/>
    <property type="project" value="InterPro"/>
</dbReference>
<dbReference type="eggNOG" id="COG0117">
    <property type="taxonomic scope" value="Bacteria"/>
</dbReference>
<feature type="binding site" evidence="15">
    <location>
        <position position="80"/>
    </location>
    <ligand>
        <name>Zn(2+)</name>
        <dbReference type="ChEBI" id="CHEBI:29105"/>
        <note>catalytic</note>
    </ligand>
</feature>
<feature type="binding site" evidence="14">
    <location>
        <position position="212"/>
    </location>
    <ligand>
        <name>substrate</name>
    </ligand>
</feature>
<evidence type="ECO:0000259" key="16">
    <source>
        <dbReference type="PROSITE" id="PS51747"/>
    </source>
</evidence>
<evidence type="ECO:0000256" key="5">
    <source>
        <dbReference type="ARBA" id="ARBA00007417"/>
    </source>
</evidence>
<dbReference type="PROSITE" id="PS00903">
    <property type="entry name" value="CYT_DCMP_DEAMINASES_1"/>
    <property type="match status" value="1"/>
</dbReference>
<dbReference type="EC" id="1.1.1.193" evidence="12"/>
<dbReference type="Gene3D" id="3.40.140.10">
    <property type="entry name" value="Cytidine Deaminase, domain 2"/>
    <property type="match status" value="1"/>
</dbReference>
<dbReference type="FunCoup" id="D4H7U6">
    <property type="interactions" value="461"/>
</dbReference>
<feature type="binding site" evidence="14">
    <location>
        <position position="295"/>
    </location>
    <ligand>
        <name>substrate</name>
    </ligand>
</feature>
<dbReference type="eggNOG" id="COG1985">
    <property type="taxonomic scope" value="Bacteria"/>
</dbReference>
<dbReference type="InterPro" id="IPR002125">
    <property type="entry name" value="CMP_dCMP_dom"/>
</dbReference>
<dbReference type="Pfam" id="PF01872">
    <property type="entry name" value="RibD_C"/>
    <property type="match status" value="1"/>
</dbReference>